<gene>
    <name evidence="1" type="ORF">A8V01_14935</name>
</gene>
<dbReference type="RefSeq" id="WP_103095059.1">
    <property type="nucleotide sequence ID" value="NZ_LYMM01000022.1"/>
</dbReference>
<sequence length="121" mass="13971">MADLNPFVGLRSETHIAIETMLSSLYNCGEWGDQEEQFLAQWREARGDDAMAPWRWWVGSPDSDEFAEDAPTREKAIEIGRRDYAENGRIEIIEARTWNDDVEGEENCSFAESRNREVIDV</sequence>
<comment type="caution">
    <text evidence="1">The sequence shown here is derived from an EMBL/GenBank/DDBJ whole genome shotgun (WGS) entry which is preliminary data.</text>
</comment>
<evidence type="ECO:0000313" key="1">
    <source>
        <dbReference type="EMBL" id="PNU05853.1"/>
    </source>
</evidence>
<protein>
    <submittedName>
        <fullName evidence="1">Uncharacterized protein</fullName>
    </submittedName>
</protein>
<keyword evidence="2" id="KW-1185">Reference proteome</keyword>
<organism evidence="1 2">
    <name type="scientific">Novosphingobium guangzhouense</name>
    <dbReference type="NCBI Taxonomy" id="1850347"/>
    <lineage>
        <taxon>Bacteria</taxon>
        <taxon>Pseudomonadati</taxon>
        <taxon>Pseudomonadota</taxon>
        <taxon>Alphaproteobacteria</taxon>
        <taxon>Sphingomonadales</taxon>
        <taxon>Sphingomonadaceae</taxon>
        <taxon>Novosphingobium</taxon>
    </lineage>
</organism>
<proteinExistence type="predicted"/>
<reference evidence="1 2" key="1">
    <citation type="submission" date="2016-05" db="EMBL/GenBank/DDBJ databases">
        <title>Complete genome sequence of Novosphingobium guangzhouense SA925(T).</title>
        <authorList>
            <person name="Sha S."/>
        </authorList>
    </citation>
    <scope>NUCLEOTIDE SEQUENCE [LARGE SCALE GENOMIC DNA]</scope>
    <source>
        <strain evidence="1 2">SA925</strain>
    </source>
</reference>
<dbReference type="EMBL" id="LYMM01000022">
    <property type="protein sequence ID" value="PNU05853.1"/>
    <property type="molecule type" value="Genomic_DNA"/>
</dbReference>
<name>A0A2K2G489_9SPHN</name>
<dbReference type="AlphaFoldDB" id="A0A2K2G489"/>
<dbReference type="Proteomes" id="UP000236327">
    <property type="component" value="Unassembled WGS sequence"/>
</dbReference>
<evidence type="ECO:0000313" key="2">
    <source>
        <dbReference type="Proteomes" id="UP000236327"/>
    </source>
</evidence>
<accession>A0A2K2G489</accession>